<reference evidence="1 2" key="1">
    <citation type="submission" date="2016-06" db="EMBL/GenBank/DDBJ databases">
        <authorList>
            <person name="Kjaerup R.B."/>
            <person name="Dalgaard T.S."/>
            <person name="Juul-Madsen H.R."/>
        </authorList>
    </citation>
    <scope>NUCLEOTIDE SEQUENCE [LARGE SCALE GENOMIC DNA]</scope>
</reference>
<evidence type="ECO:0000313" key="1">
    <source>
        <dbReference type="EMBL" id="SMQ52189.1"/>
    </source>
</evidence>
<dbReference type="AlphaFoldDB" id="A0A1X7RXT7"/>
<name>A0A1X7RXT7_ZYMT9</name>
<accession>A0A1X7RXT7</accession>
<dbReference type="EMBL" id="LT853698">
    <property type="protein sequence ID" value="SMQ52189.1"/>
    <property type="molecule type" value="Genomic_DNA"/>
</dbReference>
<gene>
    <name evidence="1" type="ORF">ZT3D7_G7342</name>
</gene>
<sequence>MPDVALTSRTKTIFAATPTSLFLPTHLRLSSVDHNDPIVGRYTTKSRSHRPISPATASHPNIRRFVSISLRLISLPRDWPPYKPPTSLWSTKAPIHHGHFGLQPHQ</sequence>
<keyword evidence="2" id="KW-1185">Reference proteome</keyword>
<dbReference type="Proteomes" id="UP000215127">
    <property type="component" value="Chromosome 7"/>
</dbReference>
<proteinExistence type="predicted"/>
<evidence type="ECO:0000313" key="2">
    <source>
        <dbReference type="Proteomes" id="UP000215127"/>
    </source>
</evidence>
<organism evidence="1 2">
    <name type="scientific">Zymoseptoria tritici (strain ST99CH_3D7)</name>
    <dbReference type="NCBI Taxonomy" id="1276538"/>
    <lineage>
        <taxon>Eukaryota</taxon>
        <taxon>Fungi</taxon>
        <taxon>Dikarya</taxon>
        <taxon>Ascomycota</taxon>
        <taxon>Pezizomycotina</taxon>
        <taxon>Dothideomycetes</taxon>
        <taxon>Dothideomycetidae</taxon>
        <taxon>Mycosphaerellales</taxon>
        <taxon>Mycosphaerellaceae</taxon>
        <taxon>Zymoseptoria</taxon>
    </lineage>
</organism>
<protein>
    <submittedName>
        <fullName evidence="1">Uncharacterized protein</fullName>
    </submittedName>
</protein>